<dbReference type="InterPro" id="IPR036097">
    <property type="entry name" value="HisK_dim/P_sf"/>
</dbReference>
<dbReference type="CDD" id="cd00082">
    <property type="entry name" value="HisKA"/>
    <property type="match status" value="1"/>
</dbReference>
<dbReference type="PANTHER" id="PTHR43304:SF1">
    <property type="entry name" value="PAC DOMAIN-CONTAINING PROTEIN"/>
    <property type="match status" value="1"/>
</dbReference>
<dbReference type="Pfam" id="PF08448">
    <property type="entry name" value="PAS_4"/>
    <property type="match status" value="2"/>
</dbReference>
<dbReference type="PANTHER" id="PTHR43304">
    <property type="entry name" value="PHYTOCHROME-LIKE PROTEIN CPH1"/>
    <property type="match status" value="1"/>
</dbReference>
<dbReference type="Gene3D" id="3.30.450.20">
    <property type="entry name" value="PAS domain"/>
    <property type="match status" value="3"/>
</dbReference>
<dbReference type="NCBIfam" id="TIGR00229">
    <property type="entry name" value="sensory_box"/>
    <property type="match status" value="2"/>
</dbReference>
<proteinExistence type="predicted"/>
<protein>
    <recommendedName>
        <fullName evidence="2">histidine kinase</fullName>
        <ecNumber evidence="2">2.7.13.3</ecNumber>
    </recommendedName>
</protein>
<dbReference type="EMBL" id="SEWE01000006">
    <property type="protein sequence ID" value="RYU82488.1"/>
    <property type="molecule type" value="Genomic_DNA"/>
</dbReference>
<reference evidence="9 10" key="1">
    <citation type="submission" date="2019-02" db="EMBL/GenBank/DDBJ databases">
        <title>Bacterial novel species isolated from soil.</title>
        <authorList>
            <person name="Jung H.-Y."/>
        </authorList>
    </citation>
    <scope>NUCLEOTIDE SEQUENCE [LARGE SCALE GENOMIC DNA]</scope>
    <source>
        <strain evidence="9 10">1-3-3-3</strain>
    </source>
</reference>
<keyword evidence="5 9" id="KW-0418">Kinase</keyword>
<comment type="caution">
    <text evidence="9">The sequence shown here is derived from an EMBL/GenBank/DDBJ whole genome shotgun (WGS) entry which is preliminary data.</text>
</comment>
<dbReference type="InterPro" id="IPR005467">
    <property type="entry name" value="His_kinase_dom"/>
</dbReference>
<dbReference type="Gene3D" id="3.30.565.10">
    <property type="entry name" value="Histidine kinase-like ATPase, C-terminal domain"/>
    <property type="match status" value="1"/>
</dbReference>
<accession>A0A4Q5LEL1</accession>
<dbReference type="SMART" id="SM00086">
    <property type="entry name" value="PAC"/>
    <property type="match status" value="2"/>
</dbReference>
<evidence type="ECO:0000256" key="2">
    <source>
        <dbReference type="ARBA" id="ARBA00012438"/>
    </source>
</evidence>
<dbReference type="InterPro" id="IPR000700">
    <property type="entry name" value="PAS-assoc_C"/>
</dbReference>
<dbReference type="EC" id="2.7.13.3" evidence="2"/>
<dbReference type="InterPro" id="IPR004358">
    <property type="entry name" value="Sig_transdc_His_kin-like_C"/>
</dbReference>
<evidence type="ECO:0000256" key="3">
    <source>
        <dbReference type="ARBA" id="ARBA00022553"/>
    </source>
</evidence>
<gene>
    <name evidence="9" type="ORF">EWM57_04710</name>
</gene>
<feature type="domain" description="Histidine kinase" evidence="6">
    <location>
        <begin position="397"/>
        <end position="612"/>
    </location>
</feature>
<dbReference type="SUPFAM" id="SSF55874">
    <property type="entry name" value="ATPase domain of HSP90 chaperone/DNA topoisomerase II/histidine kinase"/>
    <property type="match status" value="1"/>
</dbReference>
<evidence type="ECO:0000259" key="8">
    <source>
        <dbReference type="PROSITE" id="PS50113"/>
    </source>
</evidence>
<dbReference type="GO" id="GO:0000155">
    <property type="term" value="F:phosphorelay sensor kinase activity"/>
    <property type="evidence" value="ECO:0007669"/>
    <property type="project" value="InterPro"/>
</dbReference>
<dbReference type="InterPro" id="IPR001610">
    <property type="entry name" value="PAC"/>
</dbReference>
<keyword evidence="3" id="KW-0597">Phosphoprotein</keyword>
<dbReference type="InterPro" id="IPR013656">
    <property type="entry name" value="PAS_4"/>
</dbReference>
<dbReference type="InterPro" id="IPR003594">
    <property type="entry name" value="HATPase_dom"/>
</dbReference>
<sequence length="618" mass="69245">MTTPESTSGNALFEHRSEAGFEVDATGQFRRVSPGLAALLRQSAEQVTDTTWWEHLAAADREPARRHLEQALAGQPATFEAGRLSWQLLPQLTADGRIGGAYGFARVAEPSASVTQALMERERHLSVIFDSIADVTFVLNVEGDGRYRFLFANKAFQATTGLPMEQVVGSYVQDIIPEPSLSLVLTKYGQAITTGQRVVWEEVSHYPTGEVTGQVSVTPVFDEAGHCGQLVGIVHDLTELKKGEEELRVSNERFQYALKATTDALYDWNVAHDTLYWGEGFESLFGHALKHNPAPFSHWSESVHPADYVRTVQGLRRVAYETTQTFWQEEYRFHRADGSWAHVFDRGYILRDEQGRPVRMIGAMQDITARKKLEEKQHLLAERLLKQNSDLQQCAYIISHNLRAPLANALGFTDLLNRIDKDSQVFTDSLKNLHSSLLRLDAVLTDVNTILAIHDQQDVDDAEQVAVAAVWEQVVEHCAPELRAAGAEVVSHVPAALRIVGNRAFFHSIFDNLLANSLKYRAAERPLRVEVEASTEDSGTIIRFRDNGSGFDQARAGDDVFQLYRRFHADRPGRGMGLFLVKAHTEAMNGQVSVRSEVNQGTEFILYFRRHGHENLPD</sequence>
<dbReference type="OrthoDB" id="9766459at2"/>
<dbReference type="RefSeq" id="WP_129919980.1">
    <property type="nucleotide sequence ID" value="NZ_SEWE01000006.1"/>
</dbReference>
<dbReference type="AlphaFoldDB" id="A0A4Q5LEL1"/>
<evidence type="ECO:0000256" key="1">
    <source>
        <dbReference type="ARBA" id="ARBA00000085"/>
    </source>
</evidence>
<evidence type="ECO:0000313" key="9">
    <source>
        <dbReference type="EMBL" id="RYU82488.1"/>
    </source>
</evidence>
<evidence type="ECO:0000259" key="7">
    <source>
        <dbReference type="PROSITE" id="PS50112"/>
    </source>
</evidence>
<feature type="domain" description="PAC" evidence="8">
    <location>
        <begin position="327"/>
        <end position="379"/>
    </location>
</feature>
<dbReference type="InterPro" id="IPR035965">
    <property type="entry name" value="PAS-like_dom_sf"/>
</dbReference>
<dbReference type="SUPFAM" id="SSF55785">
    <property type="entry name" value="PYP-like sensor domain (PAS domain)"/>
    <property type="match status" value="3"/>
</dbReference>
<dbReference type="PRINTS" id="PR00344">
    <property type="entry name" value="BCTRLSENSOR"/>
</dbReference>
<dbReference type="PROSITE" id="PS50109">
    <property type="entry name" value="HIS_KIN"/>
    <property type="match status" value="1"/>
</dbReference>
<feature type="domain" description="PAC" evidence="8">
    <location>
        <begin position="196"/>
        <end position="249"/>
    </location>
</feature>
<evidence type="ECO:0000313" key="10">
    <source>
        <dbReference type="Proteomes" id="UP000294155"/>
    </source>
</evidence>
<evidence type="ECO:0000256" key="4">
    <source>
        <dbReference type="ARBA" id="ARBA00022679"/>
    </source>
</evidence>
<dbReference type="Gene3D" id="1.10.287.130">
    <property type="match status" value="1"/>
</dbReference>
<dbReference type="Pfam" id="PF08447">
    <property type="entry name" value="PAS_3"/>
    <property type="match status" value="1"/>
</dbReference>
<evidence type="ECO:0000256" key="5">
    <source>
        <dbReference type="ARBA" id="ARBA00022777"/>
    </source>
</evidence>
<dbReference type="SUPFAM" id="SSF47384">
    <property type="entry name" value="Homodimeric domain of signal transducing histidine kinase"/>
    <property type="match status" value="1"/>
</dbReference>
<keyword evidence="4" id="KW-0808">Transferase</keyword>
<name>A0A4Q5LEL1_9BACT</name>
<dbReference type="SMART" id="SM00387">
    <property type="entry name" value="HATPase_c"/>
    <property type="match status" value="1"/>
</dbReference>
<dbReference type="InterPro" id="IPR036890">
    <property type="entry name" value="HATPase_C_sf"/>
</dbReference>
<keyword evidence="10" id="KW-1185">Reference proteome</keyword>
<dbReference type="InterPro" id="IPR052162">
    <property type="entry name" value="Sensor_kinase/Photoreceptor"/>
</dbReference>
<dbReference type="CDD" id="cd00130">
    <property type="entry name" value="PAS"/>
    <property type="match status" value="2"/>
</dbReference>
<feature type="domain" description="PAS" evidence="7">
    <location>
        <begin position="121"/>
        <end position="195"/>
    </location>
</feature>
<dbReference type="SMART" id="SM00091">
    <property type="entry name" value="PAS"/>
    <property type="match status" value="3"/>
</dbReference>
<evidence type="ECO:0000259" key="6">
    <source>
        <dbReference type="PROSITE" id="PS50109"/>
    </source>
</evidence>
<dbReference type="Proteomes" id="UP000294155">
    <property type="component" value="Unassembled WGS sequence"/>
</dbReference>
<organism evidence="9 10">
    <name type="scientific">Hymenobacter persicinus</name>
    <dbReference type="NCBI Taxonomy" id="2025506"/>
    <lineage>
        <taxon>Bacteria</taxon>
        <taxon>Pseudomonadati</taxon>
        <taxon>Bacteroidota</taxon>
        <taxon>Cytophagia</taxon>
        <taxon>Cytophagales</taxon>
        <taxon>Hymenobacteraceae</taxon>
        <taxon>Hymenobacter</taxon>
    </lineage>
</organism>
<dbReference type="PROSITE" id="PS50112">
    <property type="entry name" value="PAS"/>
    <property type="match status" value="1"/>
</dbReference>
<dbReference type="PROSITE" id="PS50113">
    <property type="entry name" value="PAC"/>
    <property type="match status" value="2"/>
</dbReference>
<dbReference type="InterPro" id="IPR003661">
    <property type="entry name" value="HisK_dim/P_dom"/>
</dbReference>
<dbReference type="InterPro" id="IPR013655">
    <property type="entry name" value="PAS_fold_3"/>
</dbReference>
<dbReference type="InterPro" id="IPR000014">
    <property type="entry name" value="PAS"/>
</dbReference>
<dbReference type="Pfam" id="PF02518">
    <property type="entry name" value="HATPase_c"/>
    <property type="match status" value="1"/>
</dbReference>
<comment type="catalytic activity">
    <reaction evidence="1">
        <text>ATP + protein L-histidine = ADP + protein N-phospho-L-histidine.</text>
        <dbReference type="EC" id="2.7.13.3"/>
    </reaction>
</comment>